<dbReference type="RefSeq" id="WP_193349702.1">
    <property type="nucleotide sequence ID" value="NZ_CBCSIP010000146.1"/>
</dbReference>
<accession>A0ABR9PQL6</accession>
<sequence>MKHENLSFEPQELLGRLIGDSQSEEDKERLLAAVDALQFIHAMGQSQAFRAYRQGIEEEEPPFVFAAFDTRAEADA</sequence>
<comment type="caution">
    <text evidence="1">The sequence shown here is derived from an EMBL/GenBank/DDBJ whole genome shotgun (WGS) entry which is preliminary data.</text>
</comment>
<evidence type="ECO:0000313" key="2">
    <source>
        <dbReference type="Proteomes" id="UP001516472"/>
    </source>
</evidence>
<gene>
    <name evidence="1" type="ORF">G4177_18845</name>
</gene>
<reference evidence="1 2" key="1">
    <citation type="submission" date="2020-02" db="EMBL/GenBank/DDBJ databases">
        <authorList>
            <person name="Babadi Z.K."/>
            <person name="Risdian C."/>
            <person name="Ebrahimipour G.H."/>
            <person name="Wink J."/>
        </authorList>
    </citation>
    <scope>NUCLEOTIDE SEQUENCE [LARGE SCALE GENOMIC DNA]</scope>
    <source>
        <strain evidence="1 2">ZKHCc1 1396</strain>
    </source>
</reference>
<evidence type="ECO:0000313" key="1">
    <source>
        <dbReference type="EMBL" id="MBE4750225.1"/>
    </source>
</evidence>
<proteinExistence type="predicted"/>
<keyword evidence="2" id="KW-1185">Reference proteome</keyword>
<dbReference type="EMBL" id="JAAIYO010000005">
    <property type="protein sequence ID" value="MBE4750225.1"/>
    <property type="molecule type" value="Genomic_DNA"/>
</dbReference>
<organism evidence="1 2">
    <name type="scientific">Corallococcus soli</name>
    <dbReference type="NCBI Taxonomy" id="2710757"/>
    <lineage>
        <taxon>Bacteria</taxon>
        <taxon>Pseudomonadati</taxon>
        <taxon>Myxococcota</taxon>
        <taxon>Myxococcia</taxon>
        <taxon>Myxococcales</taxon>
        <taxon>Cystobacterineae</taxon>
        <taxon>Myxococcaceae</taxon>
        <taxon>Corallococcus</taxon>
    </lineage>
</organism>
<protein>
    <submittedName>
        <fullName evidence="1">Uncharacterized protein</fullName>
    </submittedName>
</protein>
<dbReference type="Proteomes" id="UP001516472">
    <property type="component" value="Unassembled WGS sequence"/>
</dbReference>
<name>A0ABR9PQL6_9BACT</name>